<accession>A0A6J2V9N4</accession>
<dbReference type="CTD" id="84795"/>
<dbReference type="SUPFAM" id="SSF51905">
    <property type="entry name" value="FAD/NAD(P)-binding domain"/>
    <property type="match status" value="1"/>
</dbReference>
<dbReference type="PANTHER" id="PTHR10668:SF103">
    <property type="entry name" value="PYRIDINE NUCLEOTIDE-DISULFIDE OXIDOREDUCTASE DOMAIN-CONTAINING PROTEIN 2"/>
    <property type="match status" value="1"/>
</dbReference>
<comment type="similarity">
    <text evidence="2">Belongs to the carotenoid/retinoid oxidoreductase family.</text>
</comment>
<dbReference type="InterPro" id="IPR002937">
    <property type="entry name" value="Amino_oxidase"/>
</dbReference>
<evidence type="ECO:0000256" key="5">
    <source>
        <dbReference type="ARBA" id="ARBA00037217"/>
    </source>
</evidence>
<proteinExistence type="inferred from homology"/>
<gene>
    <name evidence="10" type="primary">pyroxd2</name>
</gene>
<evidence type="ECO:0000256" key="6">
    <source>
        <dbReference type="ARBA" id="ARBA00038825"/>
    </source>
</evidence>
<evidence type="ECO:0000256" key="1">
    <source>
        <dbReference type="ARBA" id="ARBA00004305"/>
    </source>
</evidence>
<protein>
    <recommendedName>
        <fullName evidence="7">Pyridine nucleotide-disulfide oxidoreductase domain-containing protein 2</fullName>
    </recommendedName>
</protein>
<keyword evidence="4" id="KW-0274">FAD</keyword>
<evidence type="ECO:0000256" key="2">
    <source>
        <dbReference type="ARBA" id="ARBA00006046"/>
    </source>
</evidence>
<dbReference type="AlphaFoldDB" id="A0A6J2V9N4"/>
<evidence type="ECO:0000256" key="4">
    <source>
        <dbReference type="ARBA" id="ARBA00022827"/>
    </source>
</evidence>
<organism evidence="9 10">
    <name type="scientific">Chanos chanos</name>
    <name type="common">Milkfish</name>
    <name type="synonym">Mugil chanos</name>
    <dbReference type="NCBI Taxonomy" id="29144"/>
    <lineage>
        <taxon>Eukaryota</taxon>
        <taxon>Metazoa</taxon>
        <taxon>Chordata</taxon>
        <taxon>Craniata</taxon>
        <taxon>Vertebrata</taxon>
        <taxon>Euteleostomi</taxon>
        <taxon>Actinopterygii</taxon>
        <taxon>Neopterygii</taxon>
        <taxon>Teleostei</taxon>
        <taxon>Ostariophysi</taxon>
        <taxon>Gonorynchiformes</taxon>
        <taxon>Chanidae</taxon>
        <taxon>Chanos</taxon>
    </lineage>
</organism>
<dbReference type="InParanoid" id="A0A6J2V9N4"/>
<dbReference type="RefSeq" id="XP_030628617.1">
    <property type="nucleotide sequence ID" value="XM_030772757.1"/>
</dbReference>
<evidence type="ECO:0000256" key="3">
    <source>
        <dbReference type="ARBA" id="ARBA00022630"/>
    </source>
</evidence>
<evidence type="ECO:0000313" key="10">
    <source>
        <dbReference type="RefSeq" id="XP_030628617.1"/>
    </source>
</evidence>
<dbReference type="Proteomes" id="UP000504632">
    <property type="component" value="Chromosome 4"/>
</dbReference>
<reference evidence="10" key="1">
    <citation type="submission" date="2025-08" db="UniProtKB">
        <authorList>
            <consortium name="RefSeq"/>
        </authorList>
    </citation>
    <scope>IDENTIFICATION</scope>
</reference>
<name>A0A6J2V9N4_CHACN</name>
<evidence type="ECO:0000313" key="9">
    <source>
        <dbReference type="Proteomes" id="UP000504632"/>
    </source>
</evidence>
<dbReference type="Pfam" id="PF01593">
    <property type="entry name" value="Amino_oxidase"/>
    <property type="match status" value="1"/>
</dbReference>
<sequence length="578" mass="62463">MAAAVRIGRTRRFAVTLGKVRANHTSALKSQYDAIVIGGGHNGLIAAAYLQKGGLKTAVLERRHVLGGAAVTEEIIPGFHFSRASYLLSLLRPHIYQDLDLKNHGLKVYMRDPHAYTPMLEEGVGGQLPRSLLLGGDLAKNQQEIGKFSQKDAKMFPAFLTHLEKLASAIHPLLDAPPVNIPGVTQGSLRERLAALKSLKPLVKSGMRLGRNIPDFYELITAPILKVLNRWFESEPLRATLATDSVIGAMTSPSSPGSGYVLLHHVMGEVEKEKGAWGYVEGGMGGVSKSIASSARSLGTDIFTEQDVGQILVGQDGCAKGVVLKDGTEVRSKVVLSNATPYVTFRQLTPQDALPEDFITAINQIDYTSPVTKINVAVDKLPNFLAAPNTADGKPGPHHQCSIHLNCESVDVLEAAYREGQRGHPSSRPMLEMTIPSVLDPTLAPPGCHVVSIFTQFTPYWLEGGRAWTDEDREKFANTAFDWIDQYAPGFKKSIVGKDILAPPDLERIFGLTGGNIFHGAMSLDQLYLARPLPCIADYRSPIKGLYLCGSGSHPGGGVMGSAGWNAALTVLRDLRRG</sequence>
<dbReference type="InterPro" id="IPR036188">
    <property type="entry name" value="FAD/NAD-bd_sf"/>
</dbReference>
<dbReference type="FunCoup" id="A0A6J2V9N4">
    <property type="interactions" value="37"/>
</dbReference>
<dbReference type="PANTHER" id="PTHR10668">
    <property type="entry name" value="PHYTOENE DEHYDROGENASE"/>
    <property type="match status" value="1"/>
</dbReference>
<evidence type="ECO:0000256" key="7">
    <source>
        <dbReference type="ARBA" id="ARBA00040298"/>
    </source>
</evidence>
<dbReference type="GeneID" id="115810755"/>
<dbReference type="GO" id="GO:0016491">
    <property type="term" value="F:oxidoreductase activity"/>
    <property type="evidence" value="ECO:0007669"/>
    <property type="project" value="InterPro"/>
</dbReference>
<dbReference type="GO" id="GO:0005759">
    <property type="term" value="C:mitochondrial matrix"/>
    <property type="evidence" value="ECO:0007669"/>
    <property type="project" value="UniProtKB-SubCell"/>
</dbReference>
<comment type="subcellular location">
    <subcellularLocation>
        <location evidence="1">Mitochondrion matrix</location>
    </subcellularLocation>
</comment>
<dbReference type="Gene3D" id="3.50.50.60">
    <property type="entry name" value="FAD/NAD(P)-binding domain"/>
    <property type="match status" value="2"/>
</dbReference>
<evidence type="ECO:0000259" key="8">
    <source>
        <dbReference type="Pfam" id="PF01593"/>
    </source>
</evidence>
<keyword evidence="9" id="KW-1185">Reference proteome</keyword>
<comment type="subunit">
    <text evidence="6">Interacts with COX5B; this interaction may contribute to localize PYROXD2 to the inner face of the inner mitochondrial membrane.</text>
</comment>
<comment type="function">
    <text evidence="5">Probable oxidoreductase that may play a role as regulator of mitochondrial function.</text>
</comment>
<dbReference type="OrthoDB" id="7777654at2759"/>
<feature type="domain" description="Amine oxidase" evidence="8">
    <location>
        <begin position="43"/>
        <end position="382"/>
    </location>
</feature>
<keyword evidence="3" id="KW-0285">Flavoprotein</keyword>